<dbReference type="Pfam" id="PF13408">
    <property type="entry name" value="Zn_ribbon_recom"/>
    <property type="match status" value="1"/>
</dbReference>
<dbReference type="OrthoDB" id="7277848at2"/>
<dbReference type="PROSITE" id="PS51736">
    <property type="entry name" value="RECOMBINASES_3"/>
    <property type="match status" value="1"/>
</dbReference>
<comment type="caution">
    <text evidence="9">The sequence shown here is derived from an EMBL/GenBank/DDBJ whole genome shotgun (WGS) entry which is preliminary data.</text>
</comment>
<keyword evidence="2" id="KW-0238">DNA-binding</keyword>
<dbReference type="PROSITE" id="PS51737">
    <property type="entry name" value="RECOMBINASE_DNA_BIND"/>
    <property type="match status" value="1"/>
</dbReference>
<reference evidence="9 10" key="1">
    <citation type="journal article" date="2013" name="Genome Announc.">
        <title>Draft Genome Sequence of Desulfotignum phosphitoxidans DSM 13687 Strain FiPS-3.</title>
        <authorList>
            <person name="Poehlein A."/>
            <person name="Daniel R."/>
            <person name="Simeonova D.D."/>
        </authorList>
    </citation>
    <scope>NUCLEOTIDE SEQUENCE [LARGE SCALE GENOMIC DNA]</scope>
    <source>
        <strain evidence="9 10">DSM 13687</strain>
    </source>
</reference>
<evidence type="ECO:0000256" key="1">
    <source>
        <dbReference type="ARBA" id="ARBA00022908"/>
    </source>
</evidence>
<dbReference type="Proteomes" id="UP000014216">
    <property type="component" value="Unassembled WGS sequence"/>
</dbReference>
<keyword evidence="3" id="KW-0233">DNA recombination</keyword>
<dbReference type="Gene3D" id="3.40.50.1390">
    <property type="entry name" value="Resolvase, N-terminal catalytic domain"/>
    <property type="match status" value="1"/>
</dbReference>
<proteinExistence type="predicted"/>
<dbReference type="Pfam" id="PF00239">
    <property type="entry name" value="Resolvase"/>
    <property type="match status" value="1"/>
</dbReference>
<dbReference type="InterPro" id="IPR006119">
    <property type="entry name" value="Resolv_N"/>
</dbReference>
<evidence type="ECO:0000256" key="5">
    <source>
        <dbReference type="PROSITE-ProRule" id="PRU10137"/>
    </source>
</evidence>
<feature type="coiled-coil region" evidence="6">
    <location>
        <begin position="390"/>
        <end position="434"/>
    </location>
</feature>
<dbReference type="GO" id="GO:0000150">
    <property type="term" value="F:DNA strand exchange activity"/>
    <property type="evidence" value="ECO:0007669"/>
    <property type="project" value="InterPro"/>
</dbReference>
<dbReference type="InterPro" id="IPR036162">
    <property type="entry name" value="Resolvase-like_N_sf"/>
</dbReference>
<dbReference type="PANTHER" id="PTHR30461">
    <property type="entry name" value="DNA-INVERTASE FROM LAMBDOID PROPHAGE"/>
    <property type="match status" value="1"/>
</dbReference>
<dbReference type="Pfam" id="PF07508">
    <property type="entry name" value="Recombinase"/>
    <property type="match status" value="1"/>
</dbReference>
<dbReference type="InterPro" id="IPR050639">
    <property type="entry name" value="SSR_resolvase"/>
</dbReference>
<keyword evidence="6" id="KW-0175">Coiled coil</keyword>
<dbReference type="SUPFAM" id="SSF53041">
    <property type="entry name" value="Resolvase-like"/>
    <property type="match status" value="1"/>
</dbReference>
<gene>
    <name evidence="9" type="ORF">Dpo_8c00710</name>
</gene>
<feature type="active site" description="O-(5'-phospho-DNA)-serine intermediate" evidence="4 5">
    <location>
        <position position="15"/>
    </location>
</feature>
<dbReference type="CDD" id="cd00338">
    <property type="entry name" value="Ser_Recombinase"/>
    <property type="match status" value="1"/>
</dbReference>
<dbReference type="InterPro" id="IPR038109">
    <property type="entry name" value="DNA_bind_recomb_sf"/>
</dbReference>
<dbReference type="PROSITE" id="PS00397">
    <property type="entry name" value="RECOMBINASES_1"/>
    <property type="match status" value="1"/>
</dbReference>
<evidence type="ECO:0000256" key="4">
    <source>
        <dbReference type="PIRSR" id="PIRSR606118-50"/>
    </source>
</evidence>
<evidence type="ECO:0000256" key="2">
    <source>
        <dbReference type="ARBA" id="ARBA00023125"/>
    </source>
</evidence>
<feature type="domain" description="Resolvase/invertase-type recombinase catalytic" evidence="7">
    <location>
        <begin position="7"/>
        <end position="153"/>
    </location>
</feature>
<evidence type="ECO:0000256" key="3">
    <source>
        <dbReference type="ARBA" id="ARBA00023172"/>
    </source>
</evidence>
<accession>S0FYX1</accession>
<dbReference type="GO" id="GO:0015074">
    <property type="term" value="P:DNA integration"/>
    <property type="evidence" value="ECO:0007669"/>
    <property type="project" value="UniProtKB-KW"/>
</dbReference>
<evidence type="ECO:0000313" key="10">
    <source>
        <dbReference type="Proteomes" id="UP000014216"/>
    </source>
</evidence>
<dbReference type="InterPro" id="IPR011109">
    <property type="entry name" value="DNA_bind_recombinase_dom"/>
</dbReference>
<dbReference type="InterPro" id="IPR025827">
    <property type="entry name" value="Zn_ribbon_recom_dom"/>
</dbReference>
<dbReference type="EMBL" id="APJX01000008">
    <property type="protein sequence ID" value="EMS78404.1"/>
    <property type="molecule type" value="Genomic_DNA"/>
</dbReference>
<dbReference type="PANTHER" id="PTHR30461:SF23">
    <property type="entry name" value="DNA RECOMBINASE-RELATED"/>
    <property type="match status" value="1"/>
</dbReference>
<dbReference type="GO" id="GO:0003677">
    <property type="term" value="F:DNA binding"/>
    <property type="evidence" value="ECO:0007669"/>
    <property type="project" value="UniProtKB-KW"/>
</dbReference>
<dbReference type="SMART" id="SM00857">
    <property type="entry name" value="Resolvase"/>
    <property type="match status" value="1"/>
</dbReference>
<feature type="domain" description="Recombinase" evidence="8">
    <location>
        <begin position="188"/>
        <end position="309"/>
    </location>
</feature>
<dbReference type="AlphaFoldDB" id="S0FYX1"/>
<organism evidence="9 10">
    <name type="scientific">Desulfotignum phosphitoxidans DSM 13687</name>
    <dbReference type="NCBI Taxonomy" id="1286635"/>
    <lineage>
        <taxon>Bacteria</taxon>
        <taxon>Pseudomonadati</taxon>
        <taxon>Thermodesulfobacteriota</taxon>
        <taxon>Desulfobacteria</taxon>
        <taxon>Desulfobacterales</taxon>
        <taxon>Desulfobacteraceae</taxon>
        <taxon>Desulfotignum</taxon>
    </lineage>
</organism>
<evidence type="ECO:0000313" key="9">
    <source>
        <dbReference type="EMBL" id="EMS78404.1"/>
    </source>
</evidence>
<keyword evidence="1" id="KW-0229">DNA integration</keyword>
<dbReference type="InterPro" id="IPR006118">
    <property type="entry name" value="Recombinase_CS"/>
</dbReference>
<evidence type="ECO:0000259" key="7">
    <source>
        <dbReference type="PROSITE" id="PS51736"/>
    </source>
</evidence>
<dbReference type="Gene3D" id="3.90.1750.20">
    <property type="entry name" value="Putative Large Serine Recombinase, Chain B, Domain 2"/>
    <property type="match status" value="1"/>
</dbReference>
<evidence type="ECO:0000259" key="8">
    <source>
        <dbReference type="PROSITE" id="PS51737"/>
    </source>
</evidence>
<sequence>MKNPNKTAGIYIRVSTMNQVDRDSLTTQQERLISYCKAQGYSNYKIFKDAGCSAKNTDRPSLGQLMDAIKADKINYVIVTKLDRITRSIKDLINLVDFFEKFDVKFISVSESIDTSSAMGRFMQHLLGILAQLEREMTAERVSTDMHHRATKGKWNGGIIPYGYTTQAFLFKRLKSNNVAENLAFSKASELCPEPNKLYPYPEETEIIKWMFNNFLEKNSVRETAISLNNRGIKTRNNCLWAQSTVHRILRSPIYVGKISYGKRKTSVNGKLIPQEKDSWTIVDGEHEAIISDEIFDKVQGQLSQISRKPVKKGRIYLLSGLLNCGKCNGRMSGHTFKKKENKKSYSYYKCTNRLQKGKTACEGLSLPANELEDFIVQTLMDLSQNQTFLSDKEKMIEMIKSNAKESKNNTDEINDINSNINKHQEKLNTLLIKLEDGVIDDEDFLTRHRIIKKELNKLKDAKYKLQNSIKSKESAITNLEISFDEICSFGYKWENLTEQGKVMRLRSIIKEITATKEEITMDTYIDVANLTLMDRDSWRPPA</sequence>
<name>S0FYX1_9BACT</name>
<dbReference type="RefSeq" id="WP_006967448.1">
    <property type="nucleotide sequence ID" value="NZ_APJX01000008.1"/>
</dbReference>
<evidence type="ECO:0000256" key="6">
    <source>
        <dbReference type="SAM" id="Coils"/>
    </source>
</evidence>
<protein>
    <submittedName>
        <fullName evidence="9">Putative resolvase</fullName>
    </submittedName>
</protein>
<keyword evidence="10" id="KW-1185">Reference proteome</keyword>